<gene>
    <name evidence="3" type="ORF">IAA63_07295</name>
</gene>
<keyword evidence="1 3" id="KW-0378">Hydrolase</keyword>
<protein>
    <submittedName>
        <fullName evidence="3">Alpha/beta hydrolase</fullName>
    </submittedName>
</protein>
<dbReference type="InterPro" id="IPR049492">
    <property type="entry name" value="BD-FAE-like_dom"/>
</dbReference>
<accession>A0A9D1T6J9</accession>
<dbReference type="SUPFAM" id="SSF53474">
    <property type="entry name" value="alpha/beta-Hydrolases"/>
    <property type="match status" value="1"/>
</dbReference>
<evidence type="ECO:0000313" key="3">
    <source>
        <dbReference type="EMBL" id="HIV12929.1"/>
    </source>
</evidence>
<dbReference type="PANTHER" id="PTHR48081:SF13">
    <property type="entry name" value="ALPHA_BETA HYDROLASE"/>
    <property type="match status" value="1"/>
</dbReference>
<dbReference type="Pfam" id="PF20434">
    <property type="entry name" value="BD-FAE"/>
    <property type="match status" value="1"/>
</dbReference>
<dbReference type="Proteomes" id="UP000886723">
    <property type="component" value="Unassembled WGS sequence"/>
</dbReference>
<comment type="caution">
    <text evidence="3">The sequence shown here is derived from an EMBL/GenBank/DDBJ whole genome shotgun (WGS) entry which is preliminary data.</text>
</comment>
<feature type="domain" description="BD-FAE-like" evidence="2">
    <location>
        <begin position="62"/>
        <end position="265"/>
    </location>
</feature>
<organism evidence="3 4">
    <name type="scientific">Candidatus Pullilachnospira stercoravium</name>
    <dbReference type="NCBI Taxonomy" id="2840913"/>
    <lineage>
        <taxon>Bacteria</taxon>
        <taxon>Bacillati</taxon>
        <taxon>Bacillota</taxon>
        <taxon>Clostridia</taxon>
        <taxon>Lachnospirales</taxon>
        <taxon>Lachnospiraceae</taxon>
        <taxon>Lachnospiraceae incertae sedis</taxon>
        <taxon>Candidatus Pullilachnospira</taxon>
    </lineage>
</organism>
<sequence length="304" mass="33804">MEIKAWSYEEFPDFTEEVLGAERMATTGEEMGVHLRRDVEYARAGGVSLVLQILEPFQRNAPDRRYPCMVFVQGSAWKEQDVYRPCAMMARMASLGFVTAVVQYRHSGIAPFPAQIQDALNAVRFLRCQGERYHVNPEQMFLAGCSSGGHTAMFAGMTGDAGEWEKENCYPQVSARVSGIINYYGSVDLTDPEGYPSTVNHQLADSPEGLLMGGVNLREHPGLARKATVTSWITPERKLPPVLIIHGTKDRTVSVRQSVKLYRALQDCGKEASLILLEGADHGGAECWTEELCGRVADFMRKHL</sequence>
<evidence type="ECO:0000259" key="2">
    <source>
        <dbReference type="Pfam" id="PF20434"/>
    </source>
</evidence>
<reference evidence="3" key="2">
    <citation type="journal article" date="2021" name="PeerJ">
        <title>Extensive microbial diversity within the chicken gut microbiome revealed by metagenomics and culture.</title>
        <authorList>
            <person name="Gilroy R."/>
            <person name="Ravi A."/>
            <person name="Getino M."/>
            <person name="Pursley I."/>
            <person name="Horton D.L."/>
            <person name="Alikhan N.F."/>
            <person name="Baker D."/>
            <person name="Gharbi K."/>
            <person name="Hall N."/>
            <person name="Watson M."/>
            <person name="Adriaenssens E.M."/>
            <person name="Foster-Nyarko E."/>
            <person name="Jarju S."/>
            <person name="Secka A."/>
            <person name="Antonio M."/>
            <person name="Oren A."/>
            <person name="Chaudhuri R.R."/>
            <person name="La Ragione R."/>
            <person name="Hildebrand F."/>
            <person name="Pallen M.J."/>
        </authorList>
    </citation>
    <scope>NUCLEOTIDE SEQUENCE</scope>
    <source>
        <strain evidence="3">ChiBcec2-4451</strain>
    </source>
</reference>
<dbReference type="InterPro" id="IPR029058">
    <property type="entry name" value="AB_hydrolase_fold"/>
</dbReference>
<dbReference type="Gene3D" id="3.40.50.1820">
    <property type="entry name" value="alpha/beta hydrolase"/>
    <property type="match status" value="1"/>
</dbReference>
<reference evidence="3" key="1">
    <citation type="submission" date="2020-10" db="EMBL/GenBank/DDBJ databases">
        <authorList>
            <person name="Gilroy R."/>
        </authorList>
    </citation>
    <scope>NUCLEOTIDE SEQUENCE</scope>
    <source>
        <strain evidence="3">ChiBcec2-4451</strain>
    </source>
</reference>
<dbReference type="EMBL" id="DVON01000161">
    <property type="protein sequence ID" value="HIV12929.1"/>
    <property type="molecule type" value="Genomic_DNA"/>
</dbReference>
<evidence type="ECO:0000313" key="4">
    <source>
        <dbReference type="Proteomes" id="UP000886723"/>
    </source>
</evidence>
<name>A0A9D1T6J9_9FIRM</name>
<dbReference type="PANTHER" id="PTHR48081">
    <property type="entry name" value="AB HYDROLASE SUPERFAMILY PROTEIN C4A8.06C"/>
    <property type="match status" value="1"/>
</dbReference>
<evidence type="ECO:0000256" key="1">
    <source>
        <dbReference type="ARBA" id="ARBA00022801"/>
    </source>
</evidence>
<dbReference type="GO" id="GO:0016787">
    <property type="term" value="F:hydrolase activity"/>
    <property type="evidence" value="ECO:0007669"/>
    <property type="project" value="UniProtKB-KW"/>
</dbReference>
<dbReference type="InterPro" id="IPR050300">
    <property type="entry name" value="GDXG_lipolytic_enzyme"/>
</dbReference>
<dbReference type="AlphaFoldDB" id="A0A9D1T6J9"/>
<proteinExistence type="predicted"/>